<dbReference type="EnsemblPlants" id="LPERR11G19840.1">
    <property type="protein sequence ID" value="LPERR11G19840.1"/>
    <property type="gene ID" value="LPERR11G19840"/>
</dbReference>
<dbReference type="HOGENOM" id="CLU_000288_43_5_1"/>
<dbReference type="Pfam" id="PF00069">
    <property type="entry name" value="Pkinase"/>
    <property type="match status" value="1"/>
</dbReference>
<comment type="subcellular location">
    <subcellularLocation>
        <location evidence="1">Membrane</location>
        <topology evidence="1">Single-pass type I membrane protein</topology>
    </subcellularLocation>
</comment>
<dbReference type="GO" id="GO:0004674">
    <property type="term" value="F:protein serine/threonine kinase activity"/>
    <property type="evidence" value="ECO:0007669"/>
    <property type="project" value="TreeGrafter"/>
</dbReference>
<evidence type="ECO:0000256" key="5">
    <source>
        <dbReference type="ARBA" id="ARBA00023157"/>
    </source>
</evidence>
<dbReference type="STRING" id="77586.A0A0D9XVJ6"/>
<dbReference type="SUPFAM" id="SSF56112">
    <property type="entry name" value="Protein kinase-like (PK-like)"/>
    <property type="match status" value="1"/>
</dbReference>
<evidence type="ECO:0000259" key="8">
    <source>
        <dbReference type="PROSITE" id="PS50011"/>
    </source>
</evidence>
<evidence type="ECO:0000256" key="2">
    <source>
        <dbReference type="ARBA" id="ARBA00022729"/>
    </source>
</evidence>
<keyword evidence="10" id="KW-1185">Reference proteome</keyword>
<reference evidence="9" key="3">
    <citation type="submission" date="2015-04" db="UniProtKB">
        <authorList>
            <consortium name="EnsemblPlants"/>
        </authorList>
    </citation>
    <scope>IDENTIFICATION</scope>
</reference>
<evidence type="ECO:0000256" key="6">
    <source>
        <dbReference type="ARBA" id="ARBA00023180"/>
    </source>
</evidence>
<dbReference type="PROSITE" id="PS50011">
    <property type="entry name" value="PROTEIN_KINASE_DOM"/>
    <property type="match status" value="1"/>
</dbReference>
<accession>A0A0D9XVJ6</accession>
<keyword evidence="4" id="KW-0067">ATP-binding</keyword>
<evidence type="ECO:0000256" key="4">
    <source>
        <dbReference type="ARBA" id="ARBA00022840"/>
    </source>
</evidence>
<dbReference type="PANTHER" id="PTHR27005:SF162">
    <property type="entry name" value="OS11G0691500 PROTEIN"/>
    <property type="match status" value="1"/>
</dbReference>
<dbReference type="Gramene" id="LPERR11G19840.1">
    <property type="protein sequence ID" value="LPERR11G19840.1"/>
    <property type="gene ID" value="LPERR11G19840"/>
</dbReference>
<dbReference type="InterPro" id="IPR000719">
    <property type="entry name" value="Prot_kinase_dom"/>
</dbReference>
<proteinExistence type="predicted"/>
<feature type="chain" id="PRO_5002350375" description="Protein kinase domain-containing protein" evidence="7">
    <location>
        <begin position="33"/>
        <end position="480"/>
    </location>
</feature>
<evidence type="ECO:0000256" key="3">
    <source>
        <dbReference type="ARBA" id="ARBA00022741"/>
    </source>
</evidence>
<dbReference type="Pfam" id="PF13947">
    <property type="entry name" value="GUB_WAK_bind"/>
    <property type="match status" value="1"/>
</dbReference>
<protein>
    <recommendedName>
        <fullName evidence="8">Protein kinase domain-containing protein</fullName>
    </recommendedName>
</protein>
<dbReference type="Gene3D" id="1.10.510.10">
    <property type="entry name" value="Transferase(Phosphotransferase) domain 1"/>
    <property type="match status" value="1"/>
</dbReference>
<evidence type="ECO:0000313" key="9">
    <source>
        <dbReference type="EnsemblPlants" id="LPERR11G19840.1"/>
    </source>
</evidence>
<name>A0A0D9XVJ6_9ORYZ</name>
<reference evidence="9 10" key="1">
    <citation type="submission" date="2012-08" db="EMBL/GenBank/DDBJ databases">
        <title>Oryza genome evolution.</title>
        <authorList>
            <person name="Wing R.A."/>
        </authorList>
    </citation>
    <scope>NUCLEOTIDE SEQUENCE</scope>
</reference>
<sequence>MAVMIKVKHDATTVTQVLLWLVLVAPAAVAVAAPTARPQQRPLGCESKCGDVDIPYPFGIGNECAWPLPGFALQCRDTFSPPRPYGGDFEIMDISLELGEMRVYTSVVSDCFTSYDTTLSQGTARYQLNLTHSPVMLATSRNEFTAIGCGNLAWLWGRDDGSYLTGCVTTCVSLEQAARDGEHCTGLGCCQVPSIPPNLSILNISFATGINNLAWENASCSHAFVAEKDMYNFSRNDFGPAGSKRFANRGGKMSVPTILTNASMRNFILVPSIADAVTQRVVMIANAGFHFKGMQSLSLLDRLNIAIGSAEALSYMHSFEPQSIVHGDVKPANILLDDNLIPKVSDFGSSELILKIKRVCGDLNYIDPICTQTGNFTVKSDVYSYGVVLLELITRKGPKYDGKCLPVEFVKQYKQIDERRKMYDQAMLSKDAMQPYSCIECLDRMADIAVWCLKSKAEKRPTMTEVVEELKKLKASMHTT</sequence>
<evidence type="ECO:0000313" key="10">
    <source>
        <dbReference type="Proteomes" id="UP000032180"/>
    </source>
</evidence>
<dbReference type="InterPro" id="IPR011009">
    <property type="entry name" value="Kinase-like_dom_sf"/>
</dbReference>
<dbReference type="InterPro" id="IPR025287">
    <property type="entry name" value="WAK_GUB"/>
</dbReference>
<dbReference type="AlphaFoldDB" id="A0A0D9XVJ6"/>
<dbReference type="GO" id="GO:0007166">
    <property type="term" value="P:cell surface receptor signaling pathway"/>
    <property type="evidence" value="ECO:0007669"/>
    <property type="project" value="InterPro"/>
</dbReference>
<dbReference type="InterPro" id="IPR008271">
    <property type="entry name" value="Ser/Thr_kinase_AS"/>
</dbReference>
<feature type="signal peptide" evidence="7">
    <location>
        <begin position="1"/>
        <end position="32"/>
    </location>
</feature>
<keyword evidence="5" id="KW-1015">Disulfide bond</keyword>
<dbReference type="GO" id="GO:0005524">
    <property type="term" value="F:ATP binding"/>
    <property type="evidence" value="ECO:0007669"/>
    <property type="project" value="UniProtKB-KW"/>
</dbReference>
<keyword evidence="2 7" id="KW-0732">Signal</keyword>
<dbReference type="PANTHER" id="PTHR27005">
    <property type="entry name" value="WALL-ASSOCIATED RECEPTOR KINASE-LIKE 21"/>
    <property type="match status" value="1"/>
</dbReference>
<evidence type="ECO:0000256" key="7">
    <source>
        <dbReference type="SAM" id="SignalP"/>
    </source>
</evidence>
<dbReference type="SMART" id="SM00220">
    <property type="entry name" value="S_TKc"/>
    <property type="match status" value="1"/>
</dbReference>
<keyword evidence="6" id="KW-0325">Glycoprotein</keyword>
<keyword evidence="3" id="KW-0547">Nucleotide-binding</keyword>
<dbReference type="PROSITE" id="PS00108">
    <property type="entry name" value="PROTEIN_KINASE_ST"/>
    <property type="match status" value="1"/>
</dbReference>
<evidence type="ECO:0000256" key="1">
    <source>
        <dbReference type="ARBA" id="ARBA00004479"/>
    </source>
</evidence>
<feature type="domain" description="Protein kinase" evidence="8">
    <location>
        <begin position="141"/>
        <end position="480"/>
    </location>
</feature>
<dbReference type="GO" id="GO:0005886">
    <property type="term" value="C:plasma membrane"/>
    <property type="evidence" value="ECO:0007669"/>
    <property type="project" value="TreeGrafter"/>
</dbReference>
<dbReference type="InterPro" id="IPR045274">
    <property type="entry name" value="WAK-like"/>
</dbReference>
<dbReference type="Proteomes" id="UP000032180">
    <property type="component" value="Chromosome 11"/>
</dbReference>
<dbReference type="GO" id="GO:0030247">
    <property type="term" value="F:polysaccharide binding"/>
    <property type="evidence" value="ECO:0007669"/>
    <property type="project" value="InterPro"/>
</dbReference>
<reference evidence="10" key="2">
    <citation type="submission" date="2013-12" db="EMBL/GenBank/DDBJ databases">
        <authorList>
            <person name="Yu Y."/>
            <person name="Lee S."/>
            <person name="de Baynast K."/>
            <person name="Wissotski M."/>
            <person name="Liu L."/>
            <person name="Talag J."/>
            <person name="Goicoechea J."/>
            <person name="Angelova A."/>
            <person name="Jetty R."/>
            <person name="Kudrna D."/>
            <person name="Golser W."/>
            <person name="Rivera L."/>
            <person name="Zhang J."/>
            <person name="Wing R."/>
        </authorList>
    </citation>
    <scope>NUCLEOTIDE SEQUENCE</scope>
</reference>
<organism evidence="9 10">
    <name type="scientific">Leersia perrieri</name>
    <dbReference type="NCBI Taxonomy" id="77586"/>
    <lineage>
        <taxon>Eukaryota</taxon>
        <taxon>Viridiplantae</taxon>
        <taxon>Streptophyta</taxon>
        <taxon>Embryophyta</taxon>
        <taxon>Tracheophyta</taxon>
        <taxon>Spermatophyta</taxon>
        <taxon>Magnoliopsida</taxon>
        <taxon>Liliopsida</taxon>
        <taxon>Poales</taxon>
        <taxon>Poaceae</taxon>
        <taxon>BOP clade</taxon>
        <taxon>Oryzoideae</taxon>
        <taxon>Oryzeae</taxon>
        <taxon>Oryzinae</taxon>
        <taxon>Leersia</taxon>
    </lineage>
</organism>